<evidence type="ECO:0000313" key="4">
    <source>
        <dbReference type="Proteomes" id="UP000758168"/>
    </source>
</evidence>
<keyword evidence="4" id="KW-1185">Reference proteome</keyword>
<proteinExistence type="predicted"/>
<sequence>MSQQPGSWDQGQGGLPPQGPPPGQPGYGGQPAYGPPAGYGQQPPPGYGGQGYGGQGYGAQGYGAPGYGQQPPGYGGGGRGPAGPSPRGKSTGLILGLVGGALALLVLIGGIALVFGGDDGDQPTTTISPGLPTAPPDDPSADPSAEPSEPPSTEPSDEPSASSSPEPDPTPSSGGGQPAGDAVDLGNDIALVPAQGWEVTKKAKGLAQLSNGDELFLGQALELETGTNPGQLCTAWHKQVAEGGADAKLADPKKVDLGSSGLSGASCLAQVTVSGGQGSSDVLVYTVVSVRESDGVTVLGTVYFTAGSDTEQVDEDFSSMVTSMLKTQVAG</sequence>
<feature type="compositionally biased region" description="Gly residues" evidence="1">
    <location>
        <begin position="47"/>
        <end position="66"/>
    </location>
</feature>
<evidence type="ECO:0000256" key="1">
    <source>
        <dbReference type="SAM" id="MobiDB-lite"/>
    </source>
</evidence>
<name>A0ABS4ZCH5_9ACTN</name>
<dbReference type="EMBL" id="JAGIOB010000001">
    <property type="protein sequence ID" value="MBP2418422.1"/>
    <property type="molecule type" value="Genomic_DNA"/>
</dbReference>
<feature type="region of interest" description="Disordered" evidence="1">
    <location>
        <begin position="122"/>
        <end position="184"/>
    </location>
</feature>
<evidence type="ECO:0008006" key="5">
    <source>
        <dbReference type="Google" id="ProtNLM"/>
    </source>
</evidence>
<feature type="transmembrane region" description="Helical" evidence="2">
    <location>
        <begin position="93"/>
        <end position="115"/>
    </location>
</feature>
<gene>
    <name evidence="3" type="ORF">JOF54_003344</name>
</gene>
<feature type="compositionally biased region" description="Low complexity" evidence="1">
    <location>
        <begin position="32"/>
        <end position="41"/>
    </location>
</feature>
<keyword evidence="2" id="KW-1133">Transmembrane helix</keyword>
<dbReference type="Proteomes" id="UP000758168">
    <property type="component" value="Unassembled WGS sequence"/>
</dbReference>
<evidence type="ECO:0000256" key="2">
    <source>
        <dbReference type="SAM" id="Phobius"/>
    </source>
</evidence>
<dbReference type="RefSeq" id="WP_210057894.1">
    <property type="nucleotide sequence ID" value="NZ_BAAAMH010000002.1"/>
</dbReference>
<reference evidence="3 4" key="1">
    <citation type="submission" date="2021-03" db="EMBL/GenBank/DDBJ databases">
        <title>Sequencing the genomes of 1000 actinobacteria strains.</title>
        <authorList>
            <person name="Klenk H.-P."/>
        </authorList>
    </citation>
    <scope>NUCLEOTIDE SEQUENCE [LARGE SCALE GENOMIC DNA]</scope>
    <source>
        <strain evidence="3 4">DSM 12936</strain>
    </source>
</reference>
<accession>A0ABS4ZCH5</accession>
<comment type="caution">
    <text evidence="3">The sequence shown here is derived from an EMBL/GenBank/DDBJ whole genome shotgun (WGS) entry which is preliminary data.</text>
</comment>
<keyword evidence="2" id="KW-0472">Membrane</keyword>
<protein>
    <recommendedName>
        <fullName evidence="5">DUF5642 domain-containing protein</fullName>
    </recommendedName>
</protein>
<evidence type="ECO:0000313" key="3">
    <source>
        <dbReference type="EMBL" id="MBP2418422.1"/>
    </source>
</evidence>
<keyword evidence="2" id="KW-0812">Transmembrane</keyword>
<feature type="region of interest" description="Disordered" evidence="1">
    <location>
        <begin position="1"/>
        <end position="87"/>
    </location>
</feature>
<organism evidence="3 4">
    <name type="scientific">Microlunatus capsulatus</name>
    <dbReference type="NCBI Taxonomy" id="99117"/>
    <lineage>
        <taxon>Bacteria</taxon>
        <taxon>Bacillati</taxon>
        <taxon>Actinomycetota</taxon>
        <taxon>Actinomycetes</taxon>
        <taxon>Propionibacteriales</taxon>
        <taxon>Propionibacteriaceae</taxon>
        <taxon>Microlunatus</taxon>
    </lineage>
</organism>